<dbReference type="GO" id="GO:0005737">
    <property type="term" value="C:cytoplasm"/>
    <property type="evidence" value="ECO:0007669"/>
    <property type="project" value="InterPro"/>
</dbReference>
<evidence type="ECO:0000256" key="4">
    <source>
        <dbReference type="ARBA" id="ARBA00023146"/>
    </source>
</evidence>
<proteinExistence type="inferred from homology"/>
<dbReference type="PANTHER" id="PTHR11956:SF5">
    <property type="entry name" value="ARGININE--TRNA LIGASE, CYTOPLASMIC"/>
    <property type="match status" value="1"/>
</dbReference>
<dbReference type="WBParaSite" id="MhA1_Contig468.frz3.gene9">
    <property type="protein sequence ID" value="MhA1_Contig468.frz3.gene9"/>
    <property type="gene ID" value="MhA1_Contig468.frz3.gene9"/>
</dbReference>
<dbReference type="GO" id="GO:0004814">
    <property type="term" value="F:arginine-tRNA ligase activity"/>
    <property type="evidence" value="ECO:0007669"/>
    <property type="project" value="InterPro"/>
</dbReference>
<reference evidence="9" key="1">
    <citation type="submission" date="2016-11" db="UniProtKB">
        <authorList>
            <consortium name="WormBaseParasite"/>
        </authorList>
    </citation>
    <scope>IDENTIFICATION</scope>
</reference>
<protein>
    <recommendedName>
        <fullName evidence="5">Arginyl-tRNA synthetase</fullName>
    </recommendedName>
</protein>
<evidence type="ECO:0000313" key="9">
    <source>
        <dbReference type="WBParaSite" id="MhA1_Contig468.frz3.gene9"/>
    </source>
</evidence>
<accession>A0A1I8BR92</accession>
<dbReference type="InterPro" id="IPR001412">
    <property type="entry name" value="aa-tRNA-synth_I_CS"/>
</dbReference>
<evidence type="ECO:0000256" key="5">
    <source>
        <dbReference type="ARBA" id="ARBA00033033"/>
    </source>
</evidence>
<name>A0A1I8BR92_MELHA</name>
<evidence type="ECO:0000256" key="1">
    <source>
        <dbReference type="ARBA" id="ARBA00022598"/>
    </source>
</evidence>
<dbReference type="InterPro" id="IPR036695">
    <property type="entry name" value="Arg-tRNA-synth_N_sf"/>
</dbReference>
<dbReference type="InterPro" id="IPR014729">
    <property type="entry name" value="Rossmann-like_a/b/a_fold"/>
</dbReference>
<keyword evidence="2 6" id="KW-0547">Nucleotide-binding</keyword>
<dbReference type="Pfam" id="PF00750">
    <property type="entry name" value="tRNA-synt_1d"/>
    <property type="match status" value="1"/>
</dbReference>
<keyword evidence="1 6" id="KW-0436">Ligase</keyword>
<dbReference type="Gene3D" id="3.40.50.620">
    <property type="entry name" value="HUPs"/>
    <property type="match status" value="1"/>
</dbReference>
<dbReference type="Proteomes" id="UP000095281">
    <property type="component" value="Unplaced"/>
</dbReference>
<dbReference type="SUPFAM" id="SSF52374">
    <property type="entry name" value="Nucleotidylyl transferase"/>
    <property type="match status" value="1"/>
</dbReference>
<dbReference type="GO" id="GO:0006420">
    <property type="term" value="P:arginyl-tRNA aminoacylation"/>
    <property type="evidence" value="ECO:0007669"/>
    <property type="project" value="InterPro"/>
</dbReference>
<keyword evidence="6" id="KW-0648">Protein biosynthesis</keyword>
<dbReference type="AlphaFoldDB" id="A0A1I8BR92"/>
<organism evidence="8 9">
    <name type="scientific">Meloidogyne hapla</name>
    <name type="common">Root-knot nematode worm</name>
    <dbReference type="NCBI Taxonomy" id="6305"/>
    <lineage>
        <taxon>Eukaryota</taxon>
        <taxon>Metazoa</taxon>
        <taxon>Ecdysozoa</taxon>
        <taxon>Nematoda</taxon>
        <taxon>Chromadorea</taxon>
        <taxon>Rhabditida</taxon>
        <taxon>Tylenchina</taxon>
        <taxon>Tylenchomorpha</taxon>
        <taxon>Tylenchoidea</taxon>
        <taxon>Meloidogynidae</taxon>
        <taxon>Meloidogyninae</taxon>
        <taxon>Meloidogyne</taxon>
    </lineage>
</organism>
<keyword evidence="3 6" id="KW-0067">ATP-binding</keyword>
<dbReference type="PROSITE" id="PS00178">
    <property type="entry name" value="AA_TRNA_LIGASE_I"/>
    <property type="match status" value="1"/>
</dbReference>
<keyword evidence="8" id="KW-1185">Reference proteome</keyword>
<dbReference type="InterPro" id="IPR001278">
    <property type="entry name" value="Arg-tRNA-ligase"/>
</dbReference>
<dbReference type="InterPro" id="IPR005148">
    <property type="entry name" value="Arg-tRNA-synth_N"/>
</dbReference>
<dbReference type="PRINTS" id="PR01038">
    <property type="entry name" value="TRNASYNTHARG"/>
</dbReference>
<dbReference type="SMART" id="SM01016">
    <property type="entry name" value="Arg_tRNA_synt_N"/>
    <property type="match status" value="1"/>
</dbReference>
<dbReference type="Gene3D" id="3.30.1360.70">
    <property type="entry name" value="Arginyl tRNA synthetase N-terminal domain"/>
    <property type="match status" value="1"/>
</dbReference>
<evidence type="ECO:0000256" key="6">
    <source>
        <dbReference type="RuleBase" id="RU363038"/>
    </source>
</evidence>
<keyword evidence="4 6" id="KW-0030">Aminoacyl-tRNA synthetase</keyword>
<evidence type="ECO:0000256" key="3">
    <source>
        <dbReference type="ARBA" id="ARBA00022840"/>
    </source>
</evidence>
<evidence type="ECO:0000259" key="7">
    <source>
        <dbReference type="SMART" id="SM01016"/>
    </source>
</evidence>
<dbReference type="SUPFAM" id="SSF55190">
    <property type="entry name" value="Arginyl-tRNA synthetase (ArgRS), N-terminal 'additional' domain"/>
    <property type="match status" value="1"/>
</dbReference>
<dbReference type="GO" id="GO:0005524">
    <property type="term" value="F:ATP binding"/>
    <property type="evidence" value="ECO:0007669"/>
    <property type="project" value="UniProtKB-KW"/>
</dbReference>
<dbReference type="InterPro" id="IPR035684">
    <property type="entry name" value="ArgRS_core"/>
</dbReference>
<dbReference type="Pfam" id="PF03485">
    <property type="entry name" value="Arg_tRNA_synt_N"/>
    <property type="match status" value="1"/>
</dbReference>
<dbReference type="PANTHER" id="PTHR11956">
    <property type="entry name" value="ARGINYL-TRNA SYNTHETASE"/>
    <property type="match status" value="1"/>
</dbReference>
<sequence>MLEAKKPTPQKISKGPAKHFEVEDYGDSIIGKINNLFSNVIKKSFPSWSQPVNIKETFNPKYGDYQFDACFQISRHLITEKKSRASPKDIATEIIINLEKIPLVEKGISIPKISKKNVVVDYSSPNIAKQMHVGHLCSTIIGDSLSQSPLLIVLQKALPLAKNTTEEHKTLAHNILRQQQNIPDAKQILFLDDYEENMGDDDYKENDEKNLKNSH</sequence>
<feature type="domain" description="Arginyl tRNA synthetase N-terminal" evidence="7">
    <location>
        <begin position="31"/>
        <end position="120"/>
    </location>
</feature>
<evidence type="ECO:0000256" key="2">
    <source>
        <dbReference type="ARBA" id="ARBA00022741"/>
    </source>
</evidence>
<evidence type="ECO:0000313" key="8">
    <source>
        <dbReference type="Proteomes" id="UP000095281"/>
    </source>
</evidence>
<comment type="similarity">
    <text evidence="6">Belongs to the class-I aminoacyl-tRNA synthetase family.</text>
</comment>